<dbReference type="PANTHER" id="PTHR43360:SF1">
    <property type="entry name" value="CARBOXYSOME ASSEMBLY PROTEIN CCMM"/>
    <property type="match status" value="1"/>
</dbReference>
<name>A0A6J4U7S5_9BACT</name>
<dbReference type="EMBL" id="CADCWE010000118">
    <property type="protein sequence ID" value="CAA9540956.1"/>
    <property type="molecule type" value="Genomic_DNA"/>
</dbReference>
<dbReference type="AlphaFoldDB" id="A0A6J4U7S5"/>
<reference evidence="2" key="1">
    <citation type="submission" date="2020-02" db="EMBL/GenBank/DDBJ databases">
        <authorList>
            <person name="Meier V. D."/>
        </authorList>
    </citation>
    <scope>NUCLEOTIDE SEQUENCE</scope>
    <source>
        <strain evidence="2">AVDCRST_MAG73</strain>
    </source>
</reference>
<evidence type="ECO:0008006" key="3">
    <source>
        <dbReference type="Google" id="ProtNLM"/>
    </source>
</evidence>
<evidence type="ECO:0000313" key="2">
    <source>
        <dbReference type="EMBL" id="CAA9540956.1"/>
    </source>
</evidence>
<dbReference type="PANTHER" id="PTHR43360">
    <property type="entry name" value="CARBON DIOXIDE CONCENTRATING MECHANISM PROTEIN CCMM"/>
    <property type="match status" value="1"/>
</dbReference>
<proteinExistence type="predicted"/>
<dbReference type="SUPFAM" id="SSF51161">
    <property type="entry name" value="Trimeric LpxA-like enzymes"/>
    <property type="match status" value="2"/>
</dbReference>
<evidence type="ECO:0000256" key="1">
    <source>
        <dbReference type="SAM" id="MobiDB-lite"/>
    </source>
</evidence>
<accession>A0A6J4U7S5</accession>
<dbReference type="InterPro" id="IPR011004">
    <property type="entry name" value="Trimer_LpxA-like_sf"/>
</dbReference>
<gene>
    <name evidence="2" type="ORF">AVDCRST_MAG73-1931</name>
</gene>
<sequence length="496" mass="53314">MNGCPLNPDAAKERVGAVRQGDRSLVPNPGNHRRSRDRERGFAVGGVRHRPLGARWGRRSRPASRRPGLTEPPPWRTVCGALPGTPPPFGVLWPSTRSTSIMSIGCCDPAAWRRRVSRRRLMVGGAGIAALVLNAPPRLRLGAAQEGTPVASPVPAGRVPIRVLEPVVNESFVNPLAEVFGNVEIGRRSYIAGNTILYAAEGRRLSIGDESNVEDNCYLLAEERDVDLQNLVSVGHQAIIENAVIGEFTYFGYRARVRNAVVENGAMVMHGATVEGVTIPPDAVVPLGAQITTQAQADALPTLTETDTEFKRGVLDVHVELVAGYTALFNERGRSALEGVSPNPVTTWNPAPTDPALDEDVVLAELVRVVGDVRIGAESTVGQRTSIRADDGTPIVIGRRARIESRVTFHGIRGSRVDVGENAHVGDGNVIHGPVVIGDNFDSEDDVVVYRATVEDNVRIRAGAIVAGDFTLREGTIVPEQAVVRTQEEANALPRR</sequence>
<organism evidence="2">
    <name type="scientific">uncultured Thermomicrobiales bacterium</name>
    <dbReference type="NCBI Taxonomy" id="1645740"/>
    <lineage>
        <taxon>Bacteria</taxon>
        <taxon>Pseudomonadati</taxon>
        <taxon>Thermomicrobiota</taxon>
        <taxon>Thermomicrobia</taxon>
        <taxon>Thermomicrobiales</taxon>
        <taxon>environmental samples</taxon>
    </lineage>
</organism>
<dbReference type="Gene3D" id="2.160.10.10">
    <property type="entry name" value="Hexapeptide repeat proteins"/>
    <property type="match status" value="2"/>
</dbReference>
<feature type="region of interest" description="Disordered" evidence="1">
    <location>
        <begin position="1"/>
        <end position="76"/>
    </location>
</feature>
<feature type="compositionally biased region" description="Basic and acidic residues" evidence="1">
    <location>
        <begin position="10"/>
        <end position="22"/>
    </location>
</feature>
<protein>
    <recommendedName>
        <fullName evidence="3">Carbonic anhydrase</fullName>
    </recommendedName>
</protein>
<dbReference type="InterPro" id="IPR052265">
    <property type="entry name" value="Gamma-CA"/>
</dbReference>
<feature type="compositionally biased region" description="Basic residues" evidence="1">
    <location>
        <begin position="47"/>
        <end position="64"/>
    </location>
</feature>